<name>A0A6J1LCZ7_DROHY</name>
<organism evidence="8 9">
    <name type="scientific">Drosophila hydei</name>
    <name type="common">Fruit fly</name>
    <dbReference type="NCBI Taxonomy" id="7224"/>
    <lineage>
        <taxon>Eukaryota</taxon>
        <taxon>Metazoa</taxon>
        <taxon>Ecdysozoa</taxon>
        <taxon>Arthropoda</taxon>
        <taxon>Hexapoda</taxon>
        <taxon>Insecta</taxon>
        <taxon>Pterygota</taxon>
        <taxon>Neoptera</taxon>
        <taxon>Endopterygota</taxon>
        <taxon>Diptera</taxon>
        <taxon>Brachycera</taxon>
        <taxon>Muscomorpha</taxon>
        <taxon>Ephydroidea</taxon>
        <taxon>Drosophilidae</taxon>
        <taxon>Drosophila</taxon>
    </lineage>
</organism>
<evidence type="ECO:0000256" key="7">
    <source>
        <dbReference type="ARBA" id="ARBA00023211"/>
    </source>
</evidence>
<evidence type="ECO:0000256" key="3">
    <source>
        <dbReference type="ARBA" id="ARBA00005582"/>
    </source>
</evidence>
<evidence type="ECO:0000256" key="1">
    <source>
        <dbReference type="ARBA" id="ARBA00001936"/>
    </source>
</evidence>
<protein>
    <submittedName>
        <fullName evidence="9">Nucleoside diphosphate-linked moiety X motif 19</fullName>
    </submittedName>
</protein>
<dbReference type="OMA" id="WSIWRTP"/>
<dbReference type="OrthoDB" id="1695362at2759"/>
<comment type="similarity">
    <text evidence="3">Belongs to the Nudix hydrolase family.</text>
</comment>
<evidence type="ECO:0000313" key="8">
    <source>
        <dbReference type="Proteomes" id="UP000504633"/>
    </source>
</evidence>
<dbReference type="GO" id="GO:0005739">
    <property type="term" value="C:mitochondrion"/>
    <property type="evidence" value="ECO:0007669"/>
    <property type="project" value="TreeGrafter"/>
</dbReference>
<comment type="cofactor">
    <cofactor evidence="1">
        <name>Mn(2+)</name>
        <dbReference type="ChEBI" id="CHEBI:29035"/>
    </cofactor>
</comment>
<keyword evidence="7" id="KW-0464">Manganese</keyword>
<evidence type="ECO:0000256" key="6">
    <source>
        <dbReference type="ARBA" id="ARBA00022842"/>
    </source>
</evidence>
<dbReference type="Proteomes" id="UP000504633">
    <property type="component" value="Unplaced"/>
</dbReference>
<dbReference type="Gene3D" id="3.90.79.10">
    <property type="entry name" value="Nucleoside Triphosphate Pyrophosphohydrolase"/>
    <property type="match status" value="1"/>
</dbReference>
<dbReference type="AlphaFoldDB" id="A0A6J1LCZ7"/>
<keyword evidence="6" id="KW-0460">Magnesium</keyword>
<dbReference type="RefSeq" id="XP_023163999.2">
    <property type="nucleotide sequence ID" value="XM_023308231.2"/>
</dbReference>
<dbReference type="InterPro" id="IPR039121">
    <property type="entry name" value="NUDT19"/>
</dbReference>
<keyword evidence="4" id="KW-0479">Metal-binding</keyword>
<dbReference type="GO" id="GO:0016818">
    <property type="term" value="F:hydrolase activity, acting on acid anhydrides, in phosphorus-containing anhydrides"/>
    <property type="evidence" value="ECO:0007669"/>
    <property type="project" value="InterPro"/>
</dbReference>
<evidence type="ECO:0000256" key="5">
    <source>
        <dbReference type="ARBA" id="ARBA00022801"/>
    </source>
</evidence>
<comment type="cofactor">
    <cofactor evidence="2">
        <name>Mg(2+)</name>
        <dbReference type="ChEBI" id="CHEBI:18420"/>
    </cofactor>
</comment>
<keyword evidence="8" id="KW-1185">Reference proteome</keyword>
<dbReference type="InterPro" id="IPR015797">
    <property type="entry name" value="NUDIX_hydrolase-like_dom_sf"/>
</dbReference>
<dbReference type="GO" id="GO:0046872">
    <property type="term" value="F:metal ion binding"/>
    <property type="evidence" value="ECO:0007669"/>
    <property type="project" value="UniProtKB-KW"/>
</dbReference>
<reference evidence="9" key="1">
    <citation type="submission" date="2025-08" db="UniProtKB">
        <authorList>
            <consortium name="RefSeq"/>
        </authorList>
    </citation>
    <scope>IDENTIFICATION</scope>
    <source>
        <strain evidence="9">15085-1641.00</strain>
        <tissue evidence="9">Whole body</tissue>
    </source>
</reference>
<evidence type="ECO:0000256" key="2">
    <source>
        <dbReference type="ARBA" id="ARBA00001946"/>
    </source>
</evidence>
<accession>A0A6J1LCZ7</accession>
<proteinExistence type="inferred from homology"/>
<dbReference type="PANTHER" id="PTHR12318:SF0">
    <property type="entry name" value="ACYL-COENZYME A DIPHOSPHATASE NUDT19"/>
    <property type="match status" value="1"/>
</dbReference>
<keyword evidence="5" id="KW-0378">Hydrolase</keyword>
<evidence type="ECO:0000256" key="4">
    <source>
        <dbReference type="ARBA" id="ARBA00022723"/>
    </source>
</evidence>
<sequence>MTISNEHQYRPSASLILASKQVSHVKDQFDYNLLLIKRTERTAYALNHCVFPGGVFDAQADESNDWLVYFQDCGVTQEQLNQLHIRQTTGRPEVMNQGLQFSRDISLRLTALRETFEEVGLLLCRKNLKDLKGGQPAQIVDQPYDRNYWQKRVHNDAKQFLELCRHLAVMPDLWALNEWSIWRTPASASSRKYDTVYYFTALESSKVDLLLEPNEVDAAYWLQPVDCWLQSREGIIWLPYILLYETARLLNIQSWQRLLQFAYTRSALGSTLLQPIYYRTNDCLFGVLPGDELYLPEPNKCYESIILPSSISELNAVTKRCNRYMIYGFQHVDFACNVLPLDGHFPLQARVNTRLAKL</sequence>
<dbReference type="GeneID" id="111594778"/>
<dbReference type="PANTHER" id="PTHR12318">
    <property type="entry name" value="TESTOSTERONE-REGULATED PROTEIN RP2"/>
    <property type="match status" value="1"/>
</dbReference>
<dbReference type="KEGG" id="dhe:111594778"/>
<gene>
    <name evidence="9" type="primary">LOC111594778</name>
</gene>
<dbReference type="SUPFAM" id="SSF55811">
    <property type="entry name" value="Nudix"/>
    <property type="match status" value="1"/>
</dbReference>
<evidence type="ECO:0000313" key="9">
    <source>
        <dbReference type="RefSeq" id="XP_023163999.2"/>
    </source>
</evidence>